<evidence type="ECO:0000256" key="4">
    <source>
        <dbReference type="ARBA" id="ARBA00023027"/>
    </source>
</evidence>
<comment type="catalytic activity">
    <reaction evidence="5">
        <text>L-glutamate 5-semialdehyde + NAD(+) + H2O = L-glutamate + NADH + 2 H(+)</text>
        <dbReference type="Rhea" id="RHEA:30235"/>
        <dbReference type="ChEBI" id="CHEBI:15377"/>
        <dbReference type="ChEBI" id="CHEBI:15378"/>
        <dbReference type="ChEBI" id="CHEBI:29985"/>
        <dbReference type="ChEBI" id="CHEBI:57540"/>
        <dbReference type="ChEBI" id="CHEBI:57945"/>
        <dbReference type="ChEBI" id="CHEBI:58066"/>
        <dbReference type="EC" id="1.2.1.88"/>
    </reaction>
</comment>
<evidence type="ECO:0000256" key="2">
    <source>
        <dbReference type="ARBA" id="ARBA00012884"/>
    </source>
</evidence>
<dbReference type="SUPFAM" id="SSF53720">
    <property type="entry name" value="ALDH-like"/>
    <property type="match status" value="1"/>
</dbReference>
<dbReference type="Proteomes" id="UP000028059">
    <property type="component" value="Unassembled WGS sequence"/>
</dbReference>
<dbReference type="InterPro" id="IPR050485">
    <property type="entry name" value="Proline_metab_enzyme"/>
</dbReference>
<evidence type="ECO:0000256" key="5">
    <source>
        <dbReference type="ARBA" id="ARBA00048142"/>
    </source>
</evidence>
<organism evidence="7 8">
    <name type="scientific">Marine Group I thaumarchaeote SCGC AAA799-N04</name>
    <dbReference type="NCBI Taxonomy" id="1502293"/>
    <lineage>
        <taxon>Archaea</taxon>
        <taxon>Nitrososphaerota</taxon>
        <taxon>Marine Group I</taxon>
    </lineage>
</organism>
<dbReference type="PANTHER" id="PTHR42862">
    <property type="entry name" value="DELTA-1-PYRROLINE-5-CARBOXYLATE DEHYDROGENASE 1, ISOFORM A-RELATED"/>
    <property type="match status" value="1"/>
</dbReference>
<dbReference type="EMBL" id="JOKN01000008">
    <property type="protein sequence ID" value="KEQ56847.1"/>
    <property type="molecule type" value="Genomic_DNA"/>
</dbReference>
<dbReference type="GO" id="GO:0009898">
    <property type="term" value="C:cytoplasmic side of plasma membrane"/>
    <property type="evidence" value="ECO:0007669"/>
    <property type="project" value="TreeGrafter"/>
</dbReference>
<feature type="domain" description="Aldehyde dehydrogenase" evidence="6">
    <location>
        <begin position="55"/>
        <end position="518"/>
    </location>
</feature>
<evidence type="ECO:0000313" key="7">
    <source>
        <dbReference type="EMBL" id="KEQ56847.1"/>
    </source>
</evidence>
<evidence type="ECO:0000259" key="6">
    <source>
        <dbReference type="Pfam" id="PF00171"/>
    </source>
</evidence>
<dbReference type="InterPro" id="IPR016163">
    <property type="entry name" value="Ald_DH_C"/>
</dbReference>
<reference evidence="7 8" key="1">
    <citation type="submission" date="2014-06" db="EMBL/GenBank/DDBJ databases">
        <authorList>
            <person name="Ngugi D.K."/>
            <person name="Blom J."/>
            <person name="Alam I."/>
            <person name="Rashid M."/>
            <person name="Ba Alawi W."/>
            <person name="Zhang G."/>
            <person name="Hikmawan T."/>
            <person name="Guan Y."/>
            <person name="Antunes A."/>
            <person name="Siam R."/>
            <person name="ElDorry H."/>
            <person name="Bajic V."/>
            <person name="Stingl U."/>
        </authorList>
    </citation>
    <scope>NUCLEOTIDE SEQUENCE [LARGE SCALE GENOMIC DNA]</scope>
    <source>
        <strain evidence="7">SCGC AAA799-N04</strain>
    </source>
</reference>
<dbReference type="Gene3D" id="3.40.309.10">
    <property type="entry name" value="Aldehyde Dehydrogenase, Chain A, domain 2"/>
    <property type="match status" value="1"/>
</dbReference>
<dbReference type="EC" id="1.2.1.88" evidence="2"/>
<comment type="caution">
    <text evidence="7">The sequence shown here is derived from an EMBL/GenBank/DDBJ whole genome shotgun (WGS) entry which is preliminary data.</text>
</comment>
<evidence type="ECO:0000256" key="3">
    <source>
        <dbReference type="ARBA" id="ARBA00023002"/>
    </source>
</evidence>
<protein>
    <recommendedName>
        <fullName evidence="2">L-glutamate gamma-semialdehyde dehydrogenase</fullName>
        <ecNumber evidence="2">1.2.1.88</ecNumber>
    </recommendedName>
</protein>
<dbReference type="GO" id="GO:0010133">
    <property type="term" value="P:L-proline catabolic process to L-glutamate"/>
    <property type="evidence" value="ECO:0007669"/>
    <property type="project" value="TreeGrafter"/>
</dbReference>
<dbReference type="PANTHER" id="PTHR42862:SF1">
    <property type="entry name" value="DELTA-1-PYRROLINE-5-CARBOXYLATE DEHYDROGENASE 2, ISOFORM A-RELATED"/>
    <property type="match status" value="1"/>
</dbReference>
<dbReference type="Gene3D" id="3.40.605.10">
    <property type="entry name" value="Aldehyde Dehydrogenase, Chain A, domain 1"/>
    <property type="match status" value="1"/>
</dbReference>
<accession>A0A081RNS4</accession>
<dbReference type="FunFam" id="3.40.309.10:FF:000005">
    <property type="entry name" value="1-pyrroline-5-carboxylate dehydrogenase 1"/>
    <property type="match status" value="1"/>
</dbReference>
<proteinExistence type="predicted"/>
<evidence type="ECO:0000313" key="8">
    <source>
        <dbReference type="Proteomes" id="UP000028059"/>
    </source>
</evidence>
<dbReference type="AlphaFoldDB" id="A0A081RNS4"/>
<sequence length="523" mass="57958">MSEFENEYTWGKAVDNNSTDEFHADFDKAIDEVKKELGKKYPIIINGKEITSNDCFVVNSPSDTRIRVAEFPKATVEDTKNAVSSAKNAFEKWCYTPYQKRVEIFRDCANVFSSRKFFLAAIMTFENGKNRIESMGDVDETIDFMRFYALQLEKNEGFCKQTSHPNPHEKTQTIMKPYGVWGIIAPFNFPSAIAIGMTTGALITGNTTVLKPASDAPLSSFQFAKVLYPKLPDGAINFVTGSGSVVGKTLIESSDIDGIAFTGSQEVGMRGFHEFTKTSSKPFISEMGGKNPVIVTKHADLEKATEGVMNAAFGFGGQKCSACSRVYVQDEIAEQFISKLVKKTKELEIGMPWKKEVFLGPVINKDAKMKFESAADIARKDGEILTGGTVLKSPEFENGYFVEPTIVTKLPEEHKLVKEELFLPFLCIQKYDDFDDAIKLANQTEYGLTAGIFSNDQKQLNEFFSKIQAGVVYTNRSASATTAALVSSQPFVGWKQSGSTGKGSGGENYLQQFMRTQTQTRCD</sequence>
<evidence type="ECO:0000256" key="1">
    <source>
        <dbReference type="ARBA" id="ARBA00004786"/>
    </source>
</evidence>
<dbReference type="Pfam" id="PF00171">
    <property type="entry name" value="Aldedh"/>
    <property type="match status" value="1"/>
</dbReference>
<keyword evidence="4" id="KW-0520">NAD</keyword>
<dbReference type="InterPro" id="IPR016160">
    <property type="entry name" value="Ald_DH_CS_CYS"/>
</dbReference>
<dbReference type="GO" id="GO:0003842">
    <property type="term" value="F:L-glutamate gamma-semialdehyde dehydrogenase activity"/>
    <property type="evidence" value="ECO:0007669"/>
    <property type="project" value="UniProtKB-EC"/>
</dbReference>
<comment type="pathway">
    <text evidence="1">Amino-acid degradation; L-proline degradation into L-glutamate; L-glutamate from L-proline: step 2/2.</text>
</comment>
<gene>
    <name evidence="7" type="primary">rocA</name>
    <name evidence="7" type="ORF">AAA799N04_00681</name>
</gene>
<keyword evidence="8" id="KW-1185">Reference proteome</keyword>
<keyword evidence="3 7" id="KW-0560">Oxidoreductase</keyword>
<dbReference type="InterPro" id="IPR016162">
    <property type="entry name" value="Ald_DH_N"/>
</dbReference>
<dbReference type="InterPro" id="IPR015590">
    <property type="entry name" value="Aldehyde_DH_dom"/>
</dbReference>
<dbReference type="PROSITE" id="PS00070">
    <property type="entry name" value="ALDEHYDE_DEHYDR_CYS"/>
    <property type="match status" value="1"/>
</dbReference>
<dbReference type="InterPro" id="IPR016161">
    <property type="entry name" value="Ald_DH/histidinol_DH"/>
</dbReference>
<name>A0A081RNS4_9ARCH</name>